<name>A0A5C5G8K8_9RHOB</name>
<evidence type="ECO:0000313" key="5">
    <source>
        <dbReference type="Proteomes" id="UP000314011"/>
    </source>
</evidence>
<keyword evidence="5" id="KW-1185">Reference proteome</keyword>
<dbReference type="InterPro" id="IPR034660">
    <property type="entry name" value="DinB/YfiT-like"/>
</dbReference>
<evidence type="ECO:0000313" key="4">
    <source>
        <dbReference type="EMBL" id="TNY31059.1"/>
    </source>
</evidence>
<proteinExistence type="inferred from homology"/>
<dbReference type="Gene3D" id="1.20.120.450">
    <property type="entry name" value="dinb family like domain"/>
    <property type="match status" value="1"/>
</dbReference>
<keyword evidence="2 3" id="KW-0479">Metal-binding</keyword>
<reference evidence="4 5" key="1">
    <citation type="submission" date="2019-06" db="EMBL/GenBank/DDBJ databases">
        <title>Genome of new Rhodobacteraceae sp. SM1903.</title>
        <authorList>
            <person name="Ren X."/>
        </authorList>
    </citation>
    <scope>NUCLEOTIDE SEQUENCE [LARGE SCALE GENOMIC DNA]</scope>
    <source>
        <strain evidence="4 5">SM1903</strain>
    </source>
</reference>
<evidence type="ECO:0000256" key="3">
    <source>
        <dbReference type="PIRSR" id="PIRSR607837-1"/>
    </source>
</evidence>
<dbReference type="EMBL" id="VFFF01000003">
    <property type="protein sequence ID" value="TNY31059.1"/>
    <property type="molecule type" value="Genomic_DNA"/>
</dbReference>
<feature type="binding site" evidence="3">
    <location>
        <position position="123"/>
    </location>
    <ligand>
        <name>a divalent metal cation</name>
        <dbReference type="ChEBI" id="CHEBI:60240"/>
    </ligand>
</feature>
<accession>A0A5C5G8K8</accession>
<dbReference type="Pfam" id="PF05163">
    <property type="entry name" value="DinB"/>
    <property type="match status" value="1"/>
</dbReference>
<dbReference type="OrthoDB" id="9807509at2"/>
<organism evidence="4 5">
    <name type="scientific">Pelagovum pacificum</name>
    <dbReference type="NCBI Taxonomy" id="2588711"/>
    <lineage>
        <taxon>Bacteria</taxon>
        <taxon>Pseudomonadati</taxon>
        <taxon>Pseudomonadota</taxon>
        <taxon>Alphaproteobacteria</taxon>
        <taxon>Rhodobacterales</taxon>
        <taxon>Paracoccaceae</taxon>
        <taxon>Pelagovum</taxon>
    </lineage>
</organism>
<dbReference type="SUPFAM" id="SSF109854">
    <property type="entry name" value="DinB/YfiT-like putative metalloenzymes"/>
    <property type="match status" value="1"/>
</dbReference>
<feature type="binding site" evidence="3">
    <location>
        <position position="41"/>
    </location>
    <ligand>
        <name>a divalent metal cation</name>
        <dbReference type="ChEBI" id="CHEBI:60240"/>
    </ligand>
</feature>
<dbReference type="AlphaFoldDB" id="A0A5C5G8K8"/>
<dbReference type="PANTHER" id="PTHR37302">
    <property type="entry name" value="SLR1116 PROTEIN"/>
    <property type="match status" value="1"/>
</dbReference>
<sequence length="153" mass="16709">MARYNAWQNDSIRTTVAAMPDEELRRDRGAFFGSILGTLNHLLWADRRILARLQGASLPGGSPEGSADLTPNGAEWSTARFRADGRIRLWADSLTALDLTGTVTWGPGGTYPRALIVTHLFNHQTHHRGQVHAMLTAAGHATTATDLPLMPEK</sequence>
<comment type="caution">
    <text evidence="4">The sequence shown here is derived from an EMBL/GenBank/DDBJ whole genome shotgun (WGS) entry which is preliminary data.</text>
</comment>
<comment type="similarity">
    <text evidence="1">Belongs to the DinB family.</text>
</comment>
<protein>
    <submittedName>
        <fullName evidence="4">Damage-inducible protein DinB</fullName>
    </submittedName>
</protein>
<evidence type="ECO:0000256" key="2">
    <source>
        <dbReference type="ARBA" id="ARBA00022723"/>
    </source>
</evidence>
<dbReference type="Proteomes" id="UP000314011">
    <property type="component" value="Unassembled WGS sequence"/>
</dbReference>
<dbReference type="InterPro" id="IPR007837">
    <property type="entry name" value="DinB"/>
</dbReference>
<dbReference type="PANTHER" id="PTHR37302:SF1">
    <property type="entry name" value="PROTEIN DINB"/>
    <property type="match status" value="1"/>
</dbReference>
<gene>
    <name evidence="4" type="ORF">FHY64_17020</name>
</gene>
<feature type="binding site" evidence="3">
    <location>
        <position position="127"/>
    </location>
    <ligand>
        <name>a divalent metal cation</name>
        <dbReference type="ChEBI" id="CHEBI:60240"/>
    </ligand>
</feature>
<evidence type="ECO:0000256" key="1">
    <source>
        <dbReference type="ARBA" id="ARBA00008635"/>
    </source>
</evidence>
<dbReference type="GO" id="GO:0046872">
    <property type="term" value="F:metal ion binding"/>
    <property type="evidence" value="ECO:0007669"/>
    <property type="project" value="UniProtKB-KW"/>
</dbReference>